<dbReference type="RefSeq" id="WP_169815845.1">
    <property type="nucleotide sequence ID" value="NZ_CP091519.2"/>
</dbReference>
<gene>
    <name evidence="1" type="ORF">NCTC10283_00764</name>
</gene>
<protein>
    <submittedName>
        <fullName evidence="1">Uncharacterized protein</fullName>
    </submittedName>
</protein>
<dbReference type="STRING" id="1120980.GCA_000745955_01095"/>
<evidence type="ECO:0000313" key="2">
    <source>
        <dbReference type="Proteomes" id="UP000254209"/>
    </source>
</evidence>
<proteinExistence type="predicted"/>
<dbReference type="AlphaFoldDB" id="A0A376BLV3"/>
<reference evidence="1 2" key="1">
    <citation type="submission" date="2018-06" db="EMBL/GenBank/DDBJ databases">
        <authorList>
            <consortium name="Pathogen Informatics"/>
            <person name="Doyle S."/>
        </authorList>
    </citation>
    <scope>NUCLEOTIDE SEQUENCE [LARGE SCALE GENOMIC DNA]</scope>
    <source>
        <strain evidence="1 2">NCTC10283</strain>
    </source>
</reference>
<dbReference type="Proteomes" id="UP000254209">
    <property type="component" value="Unassembled WGS sequence"/>
</dbReference>
<accession>A0A376BLV3</accession>
<dbReference type="EMBL" id="UFSO01000002">
    <property type="protein sequence ID" value="SSY70656.1"/>
    <property type="molecule type" value="Genomic_DNA"/>
</dbReference>
<name>A0A376BLV3_9NEIS</name>
<keyword evidence="2" id="KW-1185">Reference proteome</keyword>
<sequence length="48" mass="5750">MSQKTRQAPKGFKWICTRYRKVRNNPNKVLDAHEYGHQAWCFLVRTKG</sequence>
<evidence type="ECO:0000313" key="1">
    <source>
        <dbReference type="EMBL" id="SSY70656.1"/>
    </source>
</evidence>
<organism evidence="1 2">
    <name type="scientific">Alysiella crassa</name>
    <dbReference type="NCBI Taxonomy" id="153491"/>
    <lineage>
        <taxon>Bacteria</taxon>
        <taxon>Pseudomonadati</taxon>
        <taxon>Pseudomonadota</taxon>
        <taxon>Betaproteobacteria</taxon>
        <taxon>Neisseriales</taxon>
        <taxon>Neisseriaceae</taxon>
        <taxon>Alysiella</taxon>
    </lineage>
</organism>